<accession>A0A4S2M8A5</accession>
<gene>
    <name evidence="2" type="ORF">CRM22_003275</name>
</gene>
<evidence type="ECO:0000313" key="3">
    <source>
        <dbReference type="Proteomes" id="UP000308267"/>
    </source>
</evidence>
<evidence type="ECO:0000313" key="2">
    <source>
        <dbReference type="EMBL" id="TGZ70317.1"/>
    </source>
</evidence>
<dbReference type="EMBL" id="SJOL01005466">
    <property type="protein sequence ID" value="TGZ70316.1"/>
    <property type="molecule type" value="Genomic_DNA"/>
</dbReference>
<keyword evidence="1" id="KW-0732">Signal</keyword>
<comment type="caution">
    <text evidence="2">The sequence shown here is derived from an EMBL/GenBank/DDBJ whole genome shotgun (WGS) entry which is preliminary data.</text>
</comment>
<reference evidence="2 3" key="1">
    <citation type="journal article" date="2019" name="BMC Genomics">
        <title>New insights from Opisthorchis felineus genome: update on genomics of the epidemiologically important liver flukes.</title>
        <authorList>
            <person name="Ershov N.I."/>
            <person name="Mordvinov V.A."/>
            <person name="Prokhortchouk E.B."/>
            <person name="Pakharukova M.Y."/>
            <person name="Gunbin K.V."/>
            <person name="Ustyantsev K."/>
            <person name="Genaev M.A."/>
            <person name="Blinov A.G."/>
            <person name="Mazur A."/>
            <person name="Boulygina E."/>
            <person name="Tsygankova S."/>
            <person name="Khrameeva E."/>
            <person name="Chekanov N."/>
            <person name="Fan G."/>
            <person name="Xiao A."/>
            <person name="Zhang H."/>
            <person name="Xu X."/>
            <person name="Yang H."/>
            <person name="Solovyev V."/>
            <person name="Lee S.M."/>
            <person name="Liu X."/>
            <person name="Afonnikov D.A."/>
            <person name="Skryabin K.G."/>
        </authorList>
    </citation>
    <scope>NUCLEOTIDE SEQUENCE [LARGE SCALE GENOMIC DNA]</scope>
    <source>
        <strain evidence="2">AK-0245</strain>
        <tissue evidence="2">Whole organism</tissue>
    </source>
</reference>
<dbReference type="EMBL" id="SJOL01005466">
    <property type="protein sequence ID" value="TGZ70317.1"/>
    <property type="molecule type" value="Genomic_DNA"/>
</dbReference>
<feature type="signal peptide" evidence="1">
    <location>
        <begin position="1"/>
        <end position="18"/>
    </location>
</feature>
<evidence type="ECO:0000256" key="1">
    <source>
        <dbReference type="SAM" id="SignalP"/>
    </source>
</evidence>
<dbReference type="OrthoDB" id="6248294at2759"/>
<proteinExistence type="predicted"/>
<keyword evidence="3" id="KW-1185">Reference proteome</keyword>
<dbReference type="Proteomes" id="UP000308267">
    <property type="component" value="Unassembled WGS sequence"/>
</dbReference>
<sequence length="175" mass="19919">MFWGQEFCSVLVACLVLAVDSSNEAKNMSIDIRGKVYIAGVEVPWMDDLANKTSDIYKKLETHLCYTEQASFYANITLMNAWSACNLTDVYKGSVIATTRVWFDVGRLEEGQVQRDSPKFLDNLKKLLEAYRKHIKPDVAYYGEVIYVRAIARQATQCVRVLSFFLLAACGHLLW</sequence>
<feature type="chain" id="PRO_5036121998" description="SEA domain-containing protein" evidence="1">
    <location>
        <begin position="19"/>
        <end position="175"/>
    </location>
</feature>
<organism evidence="2 3">
    <name type="scientific">Opisthorchis felineus</name>
    <dbReference type="NCBI Taxonomy" id="147828"/>
    <lineage>
        <taxon>Eukaryota</taxon>
        <taxon>Metazoa</taxon>
        <taxon>Spiralia</taxon>
        <taxon>Lophotrochozoa</taxon>
        <taxon>Platyhelminthes</taxon>
        <taxon>Trematoda</taxon>
        <taxon>Digenea</taxon>
        <taxon>Opisthorchiida</taxon>
        <taxon>Opisthorchiata</taxon>
        <taxon>Opisthorchiidae</taxon>
        <taxon>Opisthorchis</taxon>
    </lineage>
</organism>
<evidence type="ECO:0008006" key="4">
    <source>
        <dbReference type="Google" id="ProtNLM"/>
    </source>
</evidence>
<name>A0A4S2M8A5_OPIFE</name>
<dbReference type="AlphaFoldDB" id="A0A4S2M8A5"/>
<protein>
    <recommendedName>
        <fullName evidence="4">SEA domain-containing protein</fullName>
    </recommendedName>
</protein>